<gene>
    <name evidence="2" type="ORF">AFUS01_LOCUS1077</name>
</gene>
<sequence length="21" mass="2445">SGETNYKQRSIDRARSNGEIY</sequence>
<comment type="caution">
    <text evidence="2">The sequence shown here is derived from an EMBL/GenBank/DDBJ whole genome shotgun (WGS) entry which is preliminary data.</text>
</comment>
<dbReference type="EMBL" id="CAJVCH010005969">
    <property type="protein sequence ID" value="CAG7659248.1"/>
    <property type="molecule type" value="Genomic_DNA"/>
</dbReference>
<feature type="non-terminal residue" evidence="2">
    <location>
        <position position="1"/>
    </location>
</feature>
<proteinExistence type="predicted"/>
<evidence type="ECO:0000313" key="3">
    <source>
        <dbReference type="Proteomes" id="UP000708208"/>
    </source>
</evidence>
<feature type="compositionally biased region" description="Basic and acidic residues" evidence="1">
    <location>
        <begin position="9"/>
        <end position="21"/>
    </location>
</feature>
<feature type="region of interest" description="Disordered" evidence="1">
    <location>
        <begin position="1"/>
        <end position="21"/>
    </location>
</feature>
<organism evidence="2 3">
    <name type="scientific">Allacma fusca</name>
    <dbReference type="NCBI Taxonomy" id="39272"/>
    <lineage>
        <taxon>Eukaryota</taxon>
        <taxon>Metazoa</taxon>
        <taxon>Ecdysozoa</taxon>
        <taxon>Arthropoda</taxon>
        <taxon>Hexapoda</taxon>
        <taxon>Collembola</taxon>
        <taxon>Symphypleona</taxon>
        <taxon>Sminthuridae</taxon>
        <taxon>Allacma</taxon>
    </lineage>
</organism>
<protein>
    <submittedName>
        <fullName evidence="2">Uncharacterized protein</fullName>
    </submittedName>
</protein>
<accession>A0A8J2NRF0</accession>
<name>A0A8J2NRF0_9HEXA</name>
<reference evidence="2" key="1">
    <citation type="submission" date="2021-06" db="EMBL/GenBank/DDBJ databases">
        <authorList>
            <person name="Hodson N. C."/>
            <person name="Mongue J. A."/>
            <person name="Jaron S. K."/>
        </authorList>
    </citation>
    <scope>NUCLEOTIDE SEQUENCE</scope>
</reference>
<dbReference type="AlphaFoldDB" id="A0A8J2NRF0"/>
<dbReference type="Proteomes" id="UP000708208">
    <property type="component" value="Unassembled WGS sequence"/>
</dbReference>
<evidence type="ECO:0000313" key="2">
    <source>
        <dbReference type="EMBL" id="CAG7659248.1"/>
    </source>
</evidence>
<keyword evidence="3" id="KW-1185">Reference proteome</keyword>
<evidence type="ECO:0000256" key="1">
    <source>
        <dbReference type="SAM" id="MobiDB-lite"/>
    </source>
</evidence>